<evidence type="ECO:0000313" key="5">
    <source>
        <dbReference type="Proteomes" id="UP000641137"/>
    </source>
</evidence>
<dbReference type="EMBL" id="BMZO01000001">
    <property type="protein sequence ID" value="GHC62670.1"/>
    <property type="molecule type" value="Genomic_DNA"/>
</dbReference>
<reference evidence="4" key="1">
    <citation type="journal article" date="2014" name="Int. J. Syst. Evol. Microbiol.">
        <title>Complete genome sequence of Corynebacterium casei LMG S-19264T (=DSM 44701T), isolated from a smear-ripened cheese.</title>
        <authorList>
            <consortium name="US DOE Joint Genome Institute (JGI-PGF)"/>
            <person name="Walter F."/>
            <person name="Albersmeier A."/>
            <person name="Kalinowski J."/>
            <person name="Ruckert C."/>
        </authorList>
    </citation>
    <scope>NUCLEOTIDE SEQUENCE</scope>
    <source>
        <strain evidence="4">KCTC 42097</strain>
    </source>
</reference>
<keyword evidence="2" id="KW-0472">Membrane</keyword>
<dbReference type="Proteomes" id="UP000641137">
    <property type="component" value="Unassembled WGS sequence"/>
</dbReference>
<feature type="transmembrane region" description="Helical" evidence="2">
    <location>
        <begin position="7"/>
        <end position="27"/>
    </location>
</feature>
<keyword evidence="2" id="KW-1133">Transmembrane helix</keyword>
<dbReference type="PANTHER" id="PTHR36698">
    <property type="entry name" value="BLL5892 PROTEIN"/>
    <property type="match status" value="1"/>
</dbReference>
<sequence length="321" mass="34630">METRANYVTVGIFTLVAILAAFGFVYWSSGIGERGEVALLRVRIPGSASGLARGSIVYFNGVKVGEVGRVYIDVSNPNVAIADTRVDRNTPITQSTRVDLGIAGLTGQSNISLTGADLNEPNLLDVAEANDQIAVISANPSAVTNLLETAQDIFARADAVLKSLEGFVNNVREPLQQTAQNVENFSKALSDNSSNINQFMADARVIGQRLNQASDRLNNVLARAEEVLGGEEADGVIEDARRTLAAVRETAESINSRVAPITDGLTRFSGQGLRDFEALIQESRRSITRIERAVSELEKNPQRIITGGDGQVREYDGRARR</sequence>
<dbReference type="RefSeq" id="WP_189487315.1">
    <property type="nucleotide sequence ID" value="NZ_BMZO01000001.1"/>
</dbReference>
<keyword evidence="2" id="KW-0812">Transmembrane</keyword>
<proteinExistence type="predicted"/>
<organism evidence="4 5">
    <name type="scientific">Limoniibacter endophyticus</name>
    <dbReference type="NCBI Taxonomy" id="1565040"/>
    <lineage>
        <taxon>Bacteria</taxon>
        <taxon>Pseudomonadati</taxon>
        <taxon>Pseudomonadota</taxon>
        <taxon>Alphaproteobacteria</taxon>
        <taxon>Hyphomicrobiales</taxon>
        <taxon>Bartonellaceae</taxon>
        <taxon>Limoniibacter</taxon>
    </lineage>
</organism>
<dbReference type="AlphaFoldDB" id="A0A8J3GGW4"/>
<evidence type="ECO:0000313" key="4">
    <source>
        <dbReference type="EMBL" id="GHC62670.1"/>
    </source>
</evidence>
<dbReference type="Pfam" id="PF02470">
    <property type="entry name" value="MlaD"/>
    <property type="match status" value="1"/>
</dbReference>
<reference evidence="4" key="2">
    <citation type="submission" date="2020-09" db="EMBL/GenBank/DDBJ databases">
        <authorList>
            <person name="Sun Q."/>
            <person name="Kim S."/>
        </authorList>
    </citation>
    <scope>NUCLEOTIDE SEQUENCE</scope>
    <source>
        <strain evidence="4">KCTC 42097</strain>
    </source>
</reference>
<name>A0A8J3GGW4_9HYPH</name>
<dbReference type="PANTHER" id="PTHR36698:SF2">
    <property type="entry name" value="MCE_MLAD DOMAIN-CONTAINING PROTEIN"/>
    <property type="match status" value="1"/>
</dbReference>
<evidence type="ECO:0000256" key="2">
    <source>
        <dbReference type="SAM" id="Phobius"/>
    </source>
</evidence>
<feature type="coiled-coil region" evidence="1">
    <location>
        <begin position="237"/>
        <end position="300"/>
    </location>
</feature>
<keyword evidence="1" id="KW-0175">Coiled coil</keyword>
<keyword evidence="5" id="KW-1185">Reference proteome</keyword>
<evidence type="ECO:0000259" key="3">
    <source>
        <dbReference type="Pfam" id="PF02470"/>
    </source>
</evidence>
<comment type="caution">
    <text evidence="4">The sequence shown here is derived from an EMBL/GenBank/DDBJ whole genome shotgun (WGS) entry which is preliminary data.</text>
</comment>
<gene>
    <name evidence="4" type="ORF">GCM10010136_03900</name>
</gene>
<protein>
    <recommendedName>
        <fullName evidence="3">Mce/MlaD domain-containing protein</fullName>
    </recommendedName>
</protein>
<evidence type="ECO:0000256" key="1">
    <source>
        <dbReference type="SAM" id="Coils"/>
    </source>
</evidence>
<feature type="domain" description="Mce/MlaD" evidence="3">
    <location>
        <begin position="47"/>
        <end position="114"/>
    </location>
</feature>
<accession>A0A8J3GGW4</accession>
<dbReference type="InterPro" id="IPR003399">
    <property type="entry name" value="Mce/MlaD"/>
</dbReference>